<gene>
    <name evidence="5" type="ORF">C481_02407</name>
</gene>
<name>M0B7D9_NATA1</name>
<organism evidence="5 6">
    <name type="scientific">Natrialba asiatica (strain ATCC 700177 / DSM 12278 / JCM 9576 / FERM P-10747 / NBRC 102637 / 172P1)</name>
    <dbReference type="NCBI Taxonomy" id="29540"/>
    <lineage>
        <taxon>Archaea</taxon>
        <taxon>Methanobacteriati</taxon>
        <taxon>Methanobacteriota</taxon>
        <taxon>Stenosarchaea group</taxon>
        <taxon>Halobacteria</taxon>
        <taxon>Halobacteriales</taxon>
        <taxon>Natrialbaceae</taxon>
        <taxon>Natrialba</taxon>
    </lineage>
</organism>
<feature type="region of interest" description="Disordered" evidence="2">
    <location>
        <begin position="501"/>
        <end position="541"/>
    </location>
</feature>
<feature type="domain" description="G8" evidence="4">
    <location>
        <begin position="87"/>
        <end position="208"/>
    </location>
</feature>
<protein>
    <submittedName>
        <fullName evidence="5">PKD domain-containing protein</fullName>
    </submittedName>
</protein>
<evidence type="ECO:0000313" key="5">
    <source>
        <dbReference type="EMBL" id="ELZ05534.1"/>
    </source>
</evidence>
<dbReference type="InterPro" id="IPR006311">
    <property type="entry name" value="TAT_signal"/>
</dbReference>
<evidence type="ECO:0000256" key="2">
    <source>
        <dbReference type="SAM" id="MobiDB-lite"/>
    </source>
</evidence>
<evidence type="ECO:0000313" key="6">
    <source>
        <dbReference type="Proteomes" id="UP000011554"/>
    </source>
</evidence>
<keyword evidence="1" id="KW-0732">Signal</keyword>
<dbReference type="PANTHER" id="PTHR46769">
    <property type="entry name" value="POLYCYSTIC KIDNEY AND HEPATIC DISEASE 1 (AUTOSOMAL RECESSIVE)-LIKE 1"/>
    <property type="match status" value="1"/>
</dbReference>
<dbReference type="RefSeq" id="WP_006107282.1">
    <property type="nucleotide sequence ID" value="NZ_AOIO01000007.1"/>
</dbReference>
<accession>M0B7D9</accession>
<dbReference type="InterPro" id="IPR006584">
    <property type="entry name" value="Cellulose-bd_IV"/>
</dbReference>
<dbReference type="Pfam" id="PF03422">
    <property type="entry name" value="CBM_6"/>
    <property type="match status" value="1"/>
</dbReference>
<dbReference type="Pfam" id="PF10162">
    <property type="entry name" value="G8"/>
    <property type="match status" value="1"/>
</dbReference>
<dbReference type="GO" id="GO:0030246">
    <property type="term" value="F:carbohydrate binding"/>
    <property type="evidence" value="ECO:0007669"/>
    <property type="project" value="InterPro"/>
</dbReference>
<sequence length="918" mass="98707">MTDNDCGTDEQYRPPSSGADTTGVDRRNFLEAVGIGTAGLVATGSMAGTTVAASSDGSPVLDLVDGDSTIEQPTHTAVGDGRWNDATTWDDGVPDTDARVTIPAGVTVTLGGETARLHWLRVDGTYRVDPTTDTHLRVDTIISTAGSTVEIGTAADPVAPAVTAAVTFLDRGPIDEEWDPDRLSRGVLVGGGLELVGASKTAHTTLDAHPRAGDSHLELETLPTNWRPGDTLVVPGVSARENQDEEVTIASVDGSTVVLEAPLSDDHVPPVGYDLNSYVLHLDRSVRFRSENTEIKRRGHVMILAAGSTIDHAGFYDLGRTNKMRRFSNPQYGGSELELDPNENVKSRYALHFHKTGPDYDLDPHDVTGCVVAPRTDGDGWKGSPGWGFTNHQSYAAVEDCISYKVSGTGFMTETGVEIGHFRNNFALRSEGSGRDPDWREFIENFNHERNIDDYGHGGHGFWLHGPLVSVENNVAAGHRNFAFAYWTRALGDYVPEALPYDDPRTRNAPTDELTEADIGRHRGTIPNVPADYADDKPTDERNVAPGTDGPNVAEFAHATYEADDGTVYVDEGSIPFRNLDNVAFASGSGIDVMNVMRGARAEVIEGNAEYYARIENFTGWNLRGRDGEDELPHATVEGFGGIRGVDLGIALRYSGYATIRNSRLIGDGRGVGISHNMRMDSLVVEDTTIERFEDGIGALNPGTTTVTTSDFDNANADVYISGEKIFGGDVTVELRDIDVDETVQLDSGDGSGMDQELTMGGNDVYYEATAPPEAEEDPRLVDGLIVEGTDDEDDLATTIDAVAYDDSAGDYGIEDNGEGGESIGWIDDNNWWAYESVVDTEGTVDVVANVSSPESDSAFHLEIDGRNVSGTVDVPSTGGWHDWTDVTVATGVAIDTQSTVRIVAETGSWNFNAITLQ</sequence>
<dbReference type="CDD" id="cd04080">
    <property type="entry name" value="CBM6_cellulase-like"/>
    <property type="match status" value="1"/>
</dbReference>
<dbReference type="Gene3D" id="2.60.120.260">
    <property type="entry name" value="Galactose-binding domain-like"/>
    <property type="match status" value="1"/>
</dbReference>
<dbReference type="PANTHER" id="PTHR46769:SF2">
    <property type="entry name" value="FIBROCYSTIN-L ISOFORM 2 PRECURSOR-RELATED"/>
    <property type="match status" value="1"/>
</dbReference>
<dbReference type="PROSITE" id="PS51318">
    <property type="entry name" value="TAT"/>
    <property type="match status" value="1"/>
</dbReference>
<dbReference type="InterPro" id="IPR005084">
    <property type="entry name" value="CBM6"/>
</dbReference>
<evidence type="ECO:0000259" key="4">
    <source>
        <dbReference type="PROSITE" id="PS51484"/>
    </source>
</evidence>
<dbReference type="InterPro" id="IPR008979">
    <property type="entry name" value="Galactose-bd-like_sf"/>
</dbReference>
<keyword evidence="6" id="KW-1185">Reference proteome</keyword>
<evidence type="ECO:0000256" key="1">
    <source>
        <dbReference type="ARBA" id="ARBA00022729"/>
    </source>
</evidence>
<dbReference type="OrthoDB" id="289651at2157"/>
<dbReference type="SMART" id="SM01225">
    <property type="entry name" value="G8"/>
    <property type="match status" value="1"/>
</dbReference>
<dbReference type="InterPro" id="IPR019316">
    <property type="entry name" value="G8_domain"/>
</dbReference>
<dbReference type="EMBL" id="AOIO01000007">
    <property type="protein sequence ID" value="ELZ05534.1"/>
    <property type="molecule type" value="Genomic_DNA"/>
</dbReference>
<dbReference type="eggNOG" id="arCOG09007">
    <property type="taxonomic scope" value="Archaea"/>
</dbReference>
<dbReference type="PROSITE" id="PS51175">
    <property type="entry name" value="CBM6"/>
    <property type="match status" value="1"/>
</dbReference>
<evidence type="ECO:0000259" key="3">
    <source>
        <dbReference type="PROSITE" id="PS51175"/>
    </source>
</evidence>
<dbReference type="PATRIC" id="fig|29540.5.peg.498"/>
<dbReference type="SMART" id="SM00606">
    <property type="entry name" value="CBD_IV"/>
    <property type="match status" value="1"/>
</dbReference>
<comment type="caution">
    <text evidence="5">The sequence shown here is derived from an EMBL/GenBank/DDBJ whole genome shotgun (WGS) entry which is preliminary data.</text>
</comment>
<dbReference type="InterPro" id="IPR052387">
    <property type="entry name" value="Fibrocystin"/>
</dbReference>
<dbReference type="AlphaFoldDB" id="M0B7D9"/>
<dbReference type="Proteomes" id="UP000011554">
    <property type="component" value="Unassembled WGS sequence"/>
</dbReference>
<feature type="region of interest" description="Disordered" evidence="2">
    <location>
        <begin position="1"/>
        <end position="24"/>
    </location>
</feature>
<dbReference type="PROSITE" id="PS51484">
    <property type="entry name" value="G8"/>
    <property type="match status" value="1"/>
</dbReference>
<proteinExistence type="predicted"/>
<dbReference type="SUPFAM" id="SSF49785">
    <property type="entry name" value="Galactose-binding domain-like"/>
    <property type="match status" value="1"/>
</dbReference>
<reference evidence="5 6" key="1">
    <citation type="journal article" date="2014" name="PLoS Genet.">
        <title>Phylogenetically driven sequencing of extremely halophilic archaea reveals strategies for static and dynamic osmo-response.</title>
        <authorList>
            <person name="Becker E.A."/>
            <person name="Seitzer P.M."/>
            <person name="Tritt A."/>
            <person name="Larsen D."/>
            <person name="Krusor M."/>
            <person name="Yao A.I."/>
            <person name="Wu D."/>
            <person name="Madern D."/>
            <person name="Eisen J.A."/>
            <person name="Darling A.E."/>
            <person name="Facciotti M.T."/>
        </authorList>
    </citation>
    <scope>NUCLEOTIDE SEQUENCE [LARGE SCALE GENOMIC DNA]</scope>
    <source>
        <strain evidence="5 6">DSM 12278</strain>
    </source>
</reference>
<feature type="domain" description="CBM6" evidence="3">
    <location>
        <begin position="798"/>
        <end position="918"/>
    </location>
</feature>